<evidence type="ECO:0000313" key="3">
    <source>
        <dbReference type="Proteomes" id="UP001295740"/>
    </source>
</evidence>
<accession>A0AAI8YHN5</accession>
<protein>
    <submittedName>
        <fullName evidence="2">Uu.00g124950.m01.CDS01</fullName>
    </submittedName>
</protein>
<dbReference type="Proteomes" id="UP001295740">
    <property type="component" value="Unassembled WGS sequence"/>
</dbReference>
<proteinExistence type="predicted"/>
<organism evidence="2 3">
    <name type="scientific">Anthostomella pinea</name>
    <dbReference type="NCBI Taxonomy" id="933095"/>
    <lineage>
        <taxon>Eukaryota</taxon>
        <taxon>Fungi</taxon>
        <taxon>Dikarya</taxon>
        <taxon>Ascomycota</taxon>
        <taxon>Pezizomycotina</taxon>
        <taxon>Sordariomycetes</taxon>
        <taxon>Xylariomycetidae</taxon>
        <taxon>Xylariales</taxon>
        <taxon>Xylariaceae</taxon>
        <taxon>Anthostomella</taxon>
    </lineage>
</organism>
<comment type="caution">
    <text evidence="2">The sequence shown here is derived from an EMBL/GenBank/DDBJ whole genome shotgun (WGS) entry which is preliminary data.</text>
</comment>
<sequence>MASSIQDLQTSIAIQEHQIDMCEKMINEAQTDEERERWEERKREHEEQIRDKEERLEREIAENDERLDELARGRGTTP</sequence>
<feature type="region of interest" description="Disordered" evidence="1">
    <location>
        <begin position="30"/>
        <end position="56"/>
    </location>
</feature>
<dbReference type="AlphaFoldDB" id="A0AAI8YHN5"/>
<gene>
    <name evidence="2" type="ORF">KHLLAP_LOCUS5569</name>
</gene>
<evidence type="ECO:0000256" key="1">
    <source>
        <dbReference type="SAM" id="MobiDB-lite"/>
    </source>
</evidence>
<evidence type="ECO:0000313" key="2">
    <source>
        <dbReference type="EMBL" id="CAJ2505101.1"/>
    </source>
</evidence>
<keyword evidence="3" id="KW-1185">Reference proteome</keyword>
<dbReference type="EMBL" id="CAUWAG010000007">
    <property type="protein sequence ID" value="CAJ2505101.1"/>
    <property type="molecule type" value="Genomic_DNA"/>
</dbReference>
<reference evidence="2" key="1">
    <citation type="submission" date="2023-10" db="EMBL/GenBank/DDBJ databases">
        <authorList>
            <person name="Hackl T."/>
        </authorList>
    </citation>
    <scope>NUCLEOTIDE SEQUENCE</scope>
</reference>
<name>A0AAI8YHN5_9PEZI</name>